<feature type="compositionally biased region" description="Basic residues" evidence="1">
    <location>
        <begin position="8"/>
        <end position="31"/>
    </location>
</feature>
<dbReference type="AlphaFoldDB" id="A0A226C004"/>
<evidence type="ECO:0000313" key="3">
    <source>
        <dbReference type="Proteomes" id="UP000214588"/>
    </source>
</evidence>
<dbReference type="Proteomes" id="UP000214588">
    <property type="component" value="Unassembled WGS sequence"/>
</dbReference>
<evidence type="ECO:0000313" key="2">
    <source>
        <dbReference type="EMBL" id="OWZ83924.1"/>
    </source>
</evidence>
<dbReference type="RefSeq" id="WP_089023384.1">
    <property type="nucleotide sequence ID" value="NZ_NIQC01000010.1"/>
</dbReference>
<name>A0A226C004_9FIRM</name>
<accession>A0A226C004</accession>
<evidence type="ECO:0000256" key="1">
    <source>
        <dbReference type="SAM" id="MobiDB-lite"/>
    </source>
</evidence>
<dbReference type="EMBL" id="NIQC01000010">
    <property type="protein sequence ID" value="OWZ83924.1"/>
    <property type="molecule type" value="Genomic_DNA"/>
</dbReference>
<protein>
    <submittedName>
        <fullName evidence="2">Uncharacterized protein</fullName>
    </submittedName>
</protein>
<sequence length="126" mass="15161">MSFLGAVSRKKTSLRSKLNKKSIRRKPRRKSTYNKEELSITSRWIKEMHHDLPRKIVVSILIFLMLYFTSQINQPWSQSIMSFVHRITTQQPDYSQVVRTIKEDYEFYDQFDIVPVIGDDKEEERF</sequence>
<keyword evidence="3" id="KW-1185">Reference proteome</keyword>
<gene>
    <name evidence="2" type="ORF">CDO51_05930</name>
</gene>
<feature type="region of interest" description="Disordered" evidence="1">
    <location>
        <begin position="1"/>
        <end position="31"/>
    </location>
</feature>
<organism evidence="2 3">
    <name type="scientific">Natranaerobius trueperi</name>
    <dbReference type="NCBI Taxonomy" id="759412"/>
    <lineage>
        <taxon>Bacteria</taxon>
        <taxon>Bacillati</taxon>
        <taxon>Bacillota</taxon>
        <taxon>Clostridia</taxon>
        <taxon>Natranaerobiales</taxon>
        <taxon>Natranaerobiaceae</taxon>
        <taxon>Natranaerobius</taxon>
    </lineage>
</organism>
<proteinExistence type="predicted"/>
<comment type="caution">
    <text evidence="2">The sequence shown here is derived from an EMBL/GenBank/DDBJ whole genome shotgun (WGS) entry which is preliminary data.</text>
</comment>
<reference evidence="2 3" key="1">
    <citation type="submission" date="2017-06" db="EMBL/GenBank/DDBJ databases">
        <title>Draft Genome Sequence of Natranaerobius trueperi halophilic, alkalithermophilic bacteria from soda lakes.</title>
        <authorList>
            <person name="Zhao B."/>
        </authorList>
    </citation>
    <scope>NUCLEOTIDE SEQUENCE [LARGE SCALE GENOMIC DNA]</scope>
    <source>
        <strain evidence="2 3">DSM 18760</strain>
    </source>
</reference>
<dbReference type="OrthoDB" id="9860249at2"/>